<dbReference type="Ensembl" id="ENSSGRT00000034880.1">
    <property type="protein sequence ID" value="ENSSGRP00000032487.1"/>
    <property type="gene ID" value="ENSSGRG00000018182.1"/>
</dbReference>
<gene>
    <name evidence="14" type="primary">LOC107593959</name>
</gene>
<evidence type="ECO:0000256" key="4">
    <source>
        <dbReference type="ARBA" id="ARBA00023157"/>
    </source>
</evidence>
<dbReference type="SMART" id="SM00211">
    <property type="entry name" value="TY"/>
    <property type="match status" value="1"/>
</dbReference>
<dbReference type="SUPFAM" id="SSF57610">
    <property type="entry name" value="Thyroglobulin type-1 domain"/>
    <property type="match status" value="1"/>
</dbReference>
<dbReference type="KEGG" id="sgh:107593959"/>
<reference evidence="14" key="2">
    <citation type="submission" date="2025-09" db="UniProtKB">
        <authorList>
            <consortium name="Ensembl"/>
        </authorList>
    </citation>
    <scope>IDENTIFICATION</scope>
</reference>
<evidence type="ECO:0000256" key="3">
    <source>
        <dbReference type="ARBA" id="ARBA00022729"/>
    </source>
</evidence>
<dbReference type="Pfam" id="PF00086">
    <property type="entry name" value="Thyroglobulin_1"/>
    <property type="match status" value="1"/>
</dbReference>
<dbReference type="CDD" id="cd00191">
    <property type="entry name" value="TY"/>
    <property type="match status" value="1"/>
</dbReference>
<dbReference type="InterPro" id="IPR022321">
    <property type="entry name" value="IGFBP_1-6_chordata"/>
</dbReference>
<comment type="subcellular location">
    <subcellularLocation>
        <location evidence="1">Secreted</location>
    </subcellularLocation>
</comment>
<name>A0A672M273_SINGR</name>
<dbReference type="FunFam" id="4.10.800.10:FF:000010">
    <property type="entry name" value="Insulin-like growth factor binding protein 6"/>
    <property type="match status" value="1"/>
</dbReference>
<evidence type="ECO:0000256" key="8">
    <source>
        <dbReference type="ARBA" id="ARBA00063214"/>
    </source>
</evidence>
<evidence type="ECO:0000313" key="14">
    <source>
        <dbReference type="Ensembl" id="ENSSGRP00000032487.1"/>
    </source>
</evidence>
<dbReference type="GO" id="GO:0031995">
    <property type="term" value="F:insulin-like growth factor II binding"/>
    <property type="evidence" value="ECO:0007669"/>
    <property type="project" value="TreeGrafter"/>
</dbReference>
<dbReference type="RefSeq" id="XP_016139355.1">
    <property type="nucleotide sequence ID" value="XM_016283869.1"/>
</dbReference>
<dbReference type="GO" id="GO:0005615">
    <property type="term" value="C:extracellular space"/>
    <property type="evidence" value="ECO:0007669"/>
    <property type="project" value="UniProtKB-ARBA"/>
</dbReference>
<dbReference type="GO" id="GO:0001968">
    <property type="term" value="F:fibronectin binding"/>
    <property type="evidence" value="ECO:0007669"/>
    <property type="project" value="TreeGrafter"/>
</dbReference>
<protein>
    <recommendedName>
        <fullName evidence="9">Insulin-like growth factor-binding protein 6</fullName>
    </recommendedName>
</protein>
<reference evidence="14" key="1">
    <citation type="submission" date="2025-08" db="UniProtKB">
        <authorList>
            <consortium name="Ensembl"/>
        </authorList>
    </citation>
    <scope>IDENTIFICATION</scope>
</reference>
<comment type="function">
    <text evidence="7">IGF-binding proteins prolong the half-life of the IGFs and have been shown to either inhibit or stimulate the growth promoting effects of the IGFs on cell culture. They alter the interaction of IGFs with their cell surface receptors. Activates the MAPK signaling pathway and induces cell migration.</text>
</comment>
<dbReference type="OMA" id="CARPGRN"/>
<dbReference type="InterPro" id="IPR000867">
    <property type="entry name" value="IGFBP-like"/>
</dbReference>
<keyword evidence="15" id="KW-1185">Reference proteome</keyword>
<dbReference type="PRINTS" id="PR01976">
    <property type="entry name" value="IGFBPFAMILY"/>
</dbReference>
<dbReference type="Proteomes" id="UP000472262">
    <property type="component" value="Unassembled WGS sequence"/>
</dbReference>
<dbReference type="GO" id="GO:0043567">
    <property type="term" value="P:regulation of insulin-like growth factor receptor signaling pathway"/>
    <property type="evidence" value="ECO:0007669"/>
    <property type="project" value="TreeGrafter"/>
</dbReference>
<dbReference type="Gene3D" id="4.10.800.10">
    <property type="entry name" value="Thyroglobulin type-1"/>
    <property type="match status" value="1"/>
</dbReference>
<proteinExistence type="predicted"/>
<dbReference type="InterPro" id="IPR022326">
    <property type="entry name" value="IGFBP-6"/>
</dbReference>
<dbReference type="FunCoup" id="A0A672M273">
    <property type="interactions" value="9"/>
</dbReference>
<keyword evidence="5" id="KW-0325">Glycoprotein</keyword>
<dbReference type="SUPFAM" id="SSF57184">
    <property type="entry name" value="Growth factor receptor domain"/>
    <property type="match status" value="1"/>
</dbReference>
<comment type="caution">
    <text evidence="10">Lacks conserved residue(s) required for the propagation of feature annotation.</text>
</comment>
<feature type="region of interest" description="Disordered" evidence="11">
    <location>
        <begin position="110"/>
        <end position="135"/>
    </location>
</feature>
<evidence type="ECO:0000259" key="13">
    <source>
        <dbReference type="PROSITE" id="PS51162"/>
    </source>
</evidence>
<comment type="subunit">
    <text evidence="8">Interacts (via C-terminal domain) with PHB2.</text>
</comment>
<dbReference type="PROSITE" id="PS00484">
    <property type="entry name" value="THYROGLOBULIN_1_1"/>
    <property type="match status" value="1"/>
</dbReference>
<sequence>MENLRPGRKMSFLSNLMPVVLLLFIYSGSWSLAGRLGPHKNCLTCKDGHPSGTGRASRDPAGAPSTTVLASGEPCGVYTLSCAKGLRCVPPPREHSPLQALLQGRGFCAKPSRASSTERPRPTGPHPSNSGEIDKAPCRKLLNTVLRGLELTIFQSDRDIYIPNCDTRGFYRKKQCRSSKGMQRGHCWCVDEMGNTVPSRAGEDGILPCEGE</sequence>
<dbReference type="GO" id="GO:0031994">
    <property type="term" value="F:insulin-like growth factor I binding"/>
    <property type="evidence" value="ECO:0007669"/>
    <property type="project" value="TreeGrafter"/>
</dbReference>
<keyword evidence="3" id="KW-0732">Signal</keyword>
<evidence type="ECO:0000256" key="9">
    <source>
        <dbReference type="ARBA" id="ARBA00071228"/>
    </source>
</evidence>
<keyword evidence="12" id="KW-1133">Transmembrane helix</keyword>
<keyword evidence="12" id="KW-0812">Transmembrane</keyword>
<accession>A0A672M273</accession>
<evidence type="ECO:0000256" key="2">
    <source>
        <dbReference type="ARBA" id="ARBA00022525"/>
    </source>
</evidence>
<keyword evidence="4 10" id="KW-1015">Disulfide bond</keyword>
<dbReference type="AlphaFoldDB" id="A0A672M273"/>
<keyword evidence="12" id="KW-0472">Membrane</keyword>
<dbReference type="Gene3D" id="4.10.40.20">
    <property type="match status" value="1"/>
</dbReference>
<evidence type="ECO:0000256" key="7">
    <source>
        <dbReference type="ARBA" id="ARBA00056428"/>
    </source>
</evidence>
<evidence type="ECO:0000256" key="6">
    <source>
        <dbReference type="ARBA" id="ARBA00023183"/>
    </source>
</evidence>
<keyword evidence="2" id="KW-0964">Secreted</keyword>
<dbReference type="InParanoid" id="A0A672M273"/>
<dbReference type="SMART" id="SM00121">
    <property type="entry name" value="IB"/>
    <property type="match status" value="1"/>
</dbReference>
<feature type="domain" description="Thyroglobulin type-1" evidence="13">
    <location>
        <begin position="135"/>
        <end position="209"/>
    </location>
</feature>
<dbReference type="InterPro" id="IPR000716">
    <property type="entry name" value="Thyroglobulin_1"/>
</dbReference>
<evidence type="ECO:0000256" key="10">
    <source>
        <dbReference type="PROSITE-ProRule" id="PRU00500"/>
    </source>
</evidence>
<dbReference type="PRINTS" id="PR01982">
    <property type="entry name" value="IGFBPFAMILY6"/>
</dbReference>
<dbReference type="OrthoDB" id="8875634at2759"/>
<evidence type="ECO:0000256" key="1">
    <source>
        <dbReference type="ARBA" id="ARBA00004613"/>
    </source>
</evidence>
<feature type="transmembrane region" description="Helical" evidence="12">
    <location>
        <begin position="12"/>
        <end position="33"/>
    </location>
</feature>
<organism evidence="14 15">
    <name type="scientific">Sinocyclocheilus grahami</name>
    <name type="common">Dianchi golden-line fish</name>
    <name type="synonym">Barbus grahami</name>
    <dbReference type="NCBI Taxonomy" id="75366"/>
    <lineage>
        <taxon>Eukaryota</taxon>
        <taxon>Metazoa</taxon>
        <taxon>Chordata</taxon>
        <taxon>Craniata</taxon>
        <taxon>Vertebrata</taxon>
        <taxon>Euteleostomi</taxon>
        <taxon>Actinopterygii</taxon>
        <taxon>Neopterygii</taxon>
        <taxon>Teleostei</taxon>
        <taxon>Ostariophysi</taxon>
        <taxon>Cypriniformes</taxon>
        <taxon>Cyprinidae</taxon>
        <taxon>Cyprininae</taxon>
        <taxon>Sinocyclocheilus</taxon>
    </lineage>
</organism>
<dbReference type="InterPro" id="IPR036857">
    <property type="entry name" value="Thyroglobulin_1_sf"/>
</dbReference>
<evidence type="ECO:0000313" key="15">
    <source>
        <dbReference type="Proteomes" id="UP000472262"/>
    </source>
</evidence>
<evidence type="ECO:0000256" key="5">
    <source>
        <dbReference type="ARBA" id="ARBA00023180"/>
    </source>
</evidence>
<dbReference type="InterPro" id="IPR009030">
    <property type="entry name" value="Growth_fac_rcpt_cys_sf"/>
</dbReference>
<keyword evidence="6" id="KW-0340">Growth factor binding</keyword>
<dbReference type="FunFam" id="4.10.40.20:FF:000005">
    <property type="entry name" value="Insulin-like growth factor-binding protein 6"/>
    <property type="match status" value="1"/>
</dbReference>
<dbReference type="GeneID" id="107593959"/>
<evidence type="ECO:0000256" key="11">
    <source>
        <dbReference type="SAM" id="MobiDB-lite"/>
    </source>
</evidence>
<dbReference type="PANTHER" id="PTHR11551:SF27">
    <property type="entry name" value="INSULIN-LIKE GROWTH FACTOR BINDING PROTEIN 6A PRECURSOR-RELATED"/>
    <property type="match status" value="1"/>
</dbReference>
<evidence type="ECO:0000256" key="12">
    <source>
        <dbReference type="SAM" id="Phobius"/>
    </source>
</evidence>
<dbReference type="PANTHER" id="PTHR11551">
    <property type="entry name" value="INSULIN-LIKE GROWTH FACTOR BINDING PROTEIN"/>
    <property type="match status" value="1"/>
</dbReference>
<dbReference type="PROSITE" id="PS51162">
    <property type="entry name" value="THYROGLOBULIN_1_2"/>
    <property type="match status" value="1"/>
</dbReference>
<feature type="disulfide bond" evidence="10">
    <location>
        <begin position="189"/>
        <end position="209"/>
    </location>
</feature>